<evidence type="ECO:0000256" key="3">
    <source>
        <dbReference type="ARBA" id="ARBA00022553"/>
    </source>
</evidence>
<evidence type="ECO:0000256" key="9">
    <source>
        <dbReference type="SAM" id="Phobius"/>
    </source>
</evidence>
<keyword evidence="7" id="KW-0067">ATP-binding</keyword>
<dbReference type="SUPFAM" id="SSF55785">
    <property type="entry name" value="PYP-like sensor domain (PAS domain)"/>
    <property type="match status" value="1"/>
</dbReference>
<dbReference type="Gene3D" id="3.30.565.10">
    <property type="entry name" value="Histidine kinase-like ATPase, C-terminal domain"/>
    <property type="match status" value="1"/>
</dbReference>
<dbReference type="Pfam" id="PF00512">
    <property type="entry name" value="HisKA"/>
    <property type="match status" value="1"/>
</dbReference>
<dbReference type="GO" id="GO:0006355">
    <property type="term" value="P:regulation of DNA-templated transcription"/>
    <property type="evidence" value="ECO:0007669"/>
    <property type="project" value="InterPro"/>
</dbReference>
<dbReference type="InterPro" id="IPR035965">
    <property type="entry name" value="PAS-like_dom_sf"/>
</dbReference>
<dbReference type="CDD" id="cd00130">
    <property type="entry name" value="PAS"/>
    <property type="match status" value="1"/>
</dbReference>
<keyword evidence="3" id="KW-0597">Phosphoprotein</keyword>
<keyword evidence="9" id="KW-1133">Transmembrane helix</keyword>
<feature type="domain" description="PAS" evidence="11">
    <location>
        <begin position="271"/>
        <end position="343"/>
    </location>
</feature>
<dbReference type="SMART" id="SM00387">
    <property type="entry name" value="HATPase_c"/>
    <property type="match status" value="1"/>
</dbReference>
<keyword evidence="9" id="KW-0472">Membrane</keyword>
<dbReference type="InterPro" id="IPR000014">
    <property type="entry name" value="PAS"/>
</dbReference>
<dbReference type="InterPro" id="IPR036097">
    <property type="entry name" value="HisK_dim/P_sf"/>
</dbReference>
<dbReference type="PROSITE" id="PS50112">
    <property type="entry name" value="PAS"/>
    <property type="match status" value="1"/>
</dbReference>
<evidence type="ECO:0000259" key="11">
    <source>
        <dbReference type="PROSITE" id="PS50112"/>
    </source>
</evidence>
<keyword evidence="14" id="KW-1185">Reference proteome</keyword>
<comment type="caution">
    <text evidence="13">The sequence shown here is derived from an EMBL/GenBank/DDBJ whole genome shotgun (WGS) entry which is preliminary data.</text>
</comment>
<dbReference type="InterPro" id="IPR003661">
    <property type="entry name" value="HisK_dim/P_dom"/>
</dbReference>
<dbReference type="SUPFAM" id="SSF47384">
    <property type="entry name" value="Homodimeric domain of signal transducing histidine kinase"/>
    <property type="match status" value="1"/>
</dbReference>
<keyword evidence="8" id="KW-0902">Two-component regulatory system</keyword>
<dbReference type="PRINTS" id="PR00344">
    <property type="entry name" value="BCTRLSENSOR"/>
</dbReference>
<proteinExistence type="predicted"/>
<feature type="domain" description="Histidine kinase" evidence="10">
    <location>
        <begin position="419"/>
        <end position="635"/>
    </location>
</feature>
<gene>
    <name evidence="13" type="ORF">G5V65_17340</name>
</gene>
<evidence type="ECO:0000313" key="13">
    <source>
        <dbReference type="EMBL" id="NGQ92660.1"/>
    </source>
</evidence>
<dbReference type="AlphaFoldDB" id="A0A6M1TWU4"/>
<keyword evidence="5" id="KW-0547">Nucleotide-binding</keyword>
<dbReference type="SUPFAM" id="SSF55874">
    <property type="entry name" value="ATPase domain of HSP90 chaperone/DNA topoisomerase II/histidine kinase"/>
    <property type="match status" value="1"/>
</dbReference>
<dbReference type="SMART" id="SM00091">
    <property type="entry name" value="PAS"/>
    <property type="match status" value="1"/>
</dbReference>
<dbReference type="InterPro" id="IPR001610">
    <property type="entry name" value="PAC"/>
</dbReference>
<sequence>MRSRRWDMLSLIPLVAIVALVALVGTLVWVLARADAERAQTTLATDALWVEQSLRFQMAVDEDMLVRLALDAASGAAAGTLQARARVHVASNPEVLSVQWFDREGGGVASVPAGVAPVGQALVETLLRGAGSTARPVYGPVTGGVVPMALRQSGADGGVVVAAISLPLMLERHVPWWIAEQYAVRISDPSQTLAERSRRPLAEAAPAHSISFDPPLAGTHLTITAYDSPPAFGNSALLIAIVGLATFSILALLVVQRNAAHRRRAEARLSAEMAFRRSMEESLTVGLRAKDHAGRILYVNAAFAKLVGLPAEALIGHAPPMPYWAPDRIEETLDRQRQLAEGALVPQSFETRFRRADGTEIDVQVYEAPLMDPAGRHQGWMGSIIDITEAKAAARLARAQDESMARTGRLVTLGEMASTLAHELNQPLGAIASYAAGGMNLIEAGQQGSPQVRLAFEKLSAQARRAGLIIRRIQDFVKKREPRLVALDLGEVAADAIELMAAEARELRARLVLDLPAEGVAPVMADRILIEQVMVNLIRNGLEAMAQGPRAGDRLEVRLRSEGGMVRLDVADQGPGIAEEIVTQLYDPFTSTKSQGMGMGLKICRSIMEMLKGSLSHQPNPGGGTIFTVRLPVVQDLPEEPVAGAAEGERA</sequence>
<dbReference type="Proteomes" id="UP000474758">
    <property type="component" value="Unassembled WGS sequence"/>
</dbReference>
<evidence type="ECO:0000256" key="8">
    <source>
        <dbReference type="ARBA" id="ARBA00023012"/>
    </source>
</evidence>
<dbReference type="EC" id="2.7.13.3" evidence="2"/>
<comment type="catalytic activity">
    <reaction evidence="1">
        <text>ATP + protein L-histidine = ADP + protein N-phospho-L-histidine.</text>
        <dbReference type="EC" id="2.7.13.3"/>
    </reaction>
</comment>
<name>A0A6M1TWU4_9RHOB</name>
<evidence type="ECO:0000256" key="7">
    <source>
        <dbReference type="ARBA" id="ARBA00022840"/>
    </source>
</evidence>
<dbReference type="Gene3D" id="1.10.287.130">
    <property type="match status" value="1"/>
</dbReference>
<keyword evidence="6" id="KW-0418">Kinase</keyword>
<dbReference type="SMART" id="SM00086">
    <property type="entry name" value="PAC"/>
    <property type="match status" value="1"/>
</dbReference>
<evidence type="ECO:0000256" key="5">
    <source>
        <dbReference type="ARBA" id="ARBA00022741"/>
    </source>
</evidence>
<dbReference type="SMART" id="SM00388">
    <property type="entry name" value="HisKA"/>
    <property type="match status" value="1"/>
</dbReference>
<evidence type="ECO:0000313" key="14">
    <source>
        <dbReference type="Proteomes" id="UP000474758"/>
    </source>
</evidence>
<dbReference type="GO" id="GO:0005524">
    <property type="term" value="F:ATP binding"/>
    <property type="evidence" value="ECO:0007669"/>
    <property type="project" value="UniProtKB-KW"/>
</dbReference>
<feature type="transmembrane region" description="Helical" evidence="9">
    <location>
        <begin position="236"/>
        <end position="255"/>
    </location>
</feature>
<keyword evidence="4" id="KW-0808">Transferase</keyword>
<dbReference type="InterPro" id="IPR003594">
    <property type="entry name" value="HATPase_dom"/>
</dbReference>
<dbReference type="PANTHER" id="PTHR43065">
    <property type="entry name" value="SENSOR HISTIDINE KINASE"/>
    <property type="match status" value="1"/>
</dbReference>
<dbReference type="PROSITE" id="PS50109">
    <property type="entry name" value="HIS_KIN"/>
    <property type="match status" value="1"/>
</dbReference>
<dbReference type="GO" id="GO:0000155">
    <property type="term" value="F:phosphorelay sensor kinase activity"/>
    <property type="evidence" value="ECO:0007669"/>
    <property type="project" value="InterPro"/>
</dbReference>
<feature type="domain" description="PAC" evidence="12">
    <location>
        <begin position="347"/>
        <end position="399"/>
    </location>
</feature>
<evidence type="ECO:0000256" key="6">
    <source>
        <dbReference type="ARBA" id="ARBA00022777"/>
    </source>
</evidence>
<accession>A0A6M1TWU4</accession>
<dbReference type="NCBIfam" id="TIGR00229">
    <property type="entry name" value="sensory_box"/>
    <property type="match status" value="1"/>
</dbReference>
<evidence type="ECO:0000256" key="1">
    <source>
        <dbReference type="ARBA" id="ARBA00000085"/>
    </source>
</evidence>
<keyword evidence="9" id="KW-0812">Transmembrane</keyword>
<feature type="transmembrane region" description="Helical" evidence="9">
    <location>
        <begin position="12"/>
        <end position="32"/>
    </location>
</feature>
<evidence type="ECO:0000256" key="4">
    <source>
        <dbReference type="ARBA" id="ARBA00022679"/>
    </source>
</evidence>
<dbReference type="CDD" id="cd00082">
    <property type="entry name" value="HisKA"/>
    <property type="match status" value="1"/>
</dbReference>
<dbReference type="InterPro" id="IPR013767">
    <property type="entry name" value="PAS_fold"/>
</dbReference>
<reference evidence="13 14" key="1">
    <citation type="submission" date="2020-02" db="EMBL/GenBank/DDBJ databases">
        <title>Rhodobacter translucens sp. nov., a novel bacterium isolated from activated sludge.</title>
        <authorList>
            <person name="Liu J."/>
        </authorList>
    </citation>
    <scope>NUCLEOTIDE SEQUENCE [LARGE SCALE GENOMIC DNA]</scope>
    <source>
        <strain evidence="13 14">HX-7-19</strain>
    </source>
</reference>
<dbReference type="PROSITE" id="PS50113">
    <property type="entry name" value="PAC"/>
    <property type="match status" value="1"/>
</dbReference>
<dbReference type="InterPro" id="IPR004358">
    <property type="entry name" value="Sig_transdc_His_kin-like_C"/>
</dbReference>
<dbReference type="InterPro" id="IPR000700">
    <property type="entry name" value="PAS-assoc_C"/>
</dbReference>
<protein>
    <recommendedName>
        <fullName evidence="2">histidine kinase</fullName>
        <ecNumber evidence="2">2.7.13.3</ecNumber>
    </recommendedName>
</protein>
<evidence type="ECO:0000259" key="12">
    <source>
        <dbReference type="PROSITE" id="PS50113"/>
    </source>
</evidence>
<evidence type="ECO:0000256" key="2">
    <source>
        <dbReference type="ARBA" id="ARBA00012438"/>
    </source>
</evidence>
<dbReference type="PANTHER" id="PTHR43065:SF10">
    <property type="entry name" value="PEROXIDE STRESS-ACTIVATED HISTIDINE KINASE MAK3"/>
    <property type="match status" value="1"/>
</dbReference>
<dbReference type="InterPro" id="IPR036890">
    <property type="entry name" value="HATPase_C_sf"/>
</dbReference>
<dbReference type="InterPro" id="IPR005467">
    <property type="entry name" value="His_kinase_dom"/>
</dbReference>
<evidence type="ECO:0000259" key="10">
    <source>
        <dbReference type="PROSITE" id="PS50109"/>
    </source>
</evidence>
<dbReference type="Pfam" id="PF00989">
    <property type="entry name" value="PAS"/>
    <property type="match status" value="1"/>
</dbReference>
<organism evidence="13 14">
    <name type="scientific">Paragemmobacter kunshanensis</name>
    <dbReference type="NCBI Taxonomy" id="2583234"/>
    <lineage>
        <taxon>Bacteria</taxon>
        <taxon>Pseudomonadati</taxon>
        <taxon>Pseudomonadota</taxon>
        <taxon>Alphaproteobacteria</taxon>
        <taxon>Rhodobacterales</taxon>
        <taxon>Paracoccaceae</taxon>
        <taxon>Paragemmobacter</taxon>
    </lineage>
</organism>
<dbReference type="EMBL" id="JAALFE010000020">
    <property type="protein sequence ID" value="NGQ92660.1"/>
    <property type="molecule type" value="Genomic_DNA"/>
</dbReference>
<dbReference type="Pfam" id="PF02518">
    <property type="entry name" value="HATPase_c"/>
    <property type="match status" value="1"/>
</dbReference>
<dbReference type="Gene3D" id="3.30.450.20">
    <property type="entry name" value="PAS domain"/>
    <property type="match status" value="1"/>
</dbReference>